<feature type="domain" description="Sialate O-acetylesterase" evidence="4">
    <location>
        <begin position="103"/>
        <end position="216"/>
    </location>
</feature>
<proteinExistence type="predicted"/>
<keyword evidence="6" id="KW-1185">Reference proteome</keyword>
<evidence type="ECO:0000313" key="6">
    <source>
        <dbReference type="Proteomes" id="UP001517367"/>
    </source>
</evidence>
<sequence>MKRKILIIITLFLFQSLVRANVKPNGLFSNNAVIQQGVAVPVWGVADIDEKITIEFAGQKISVTTTKDGKWNAKLKPLKAGGPYEMIIKGKNTIILSNIMVGEVWLCSGQSNMVYQVERIVPEGNSQKLADVLIEAANYPEIRQFSIPLSNYTSIPETAIDINGGWDICNSQSVKKFSAVGYFFAKDLYKKLNVPIGIINSSYGGTMIEQWIAKDYLMQSPELEKTLKDYERNLNQFPSRLEKFQLDEPKLLEKWRSDSELAKSEGKELPRKPMPPRHPASSGGPTGLYNAMIAPLAPFAIKGVAWYQGEQNASRGMQYRQLLPTLIKNWRTTWSNQNLPFIIVQLPAHRNLKPELREAQLLTTKVVPNTALVVTTDCHTDTTDIHPRNKQPVGERLAVAARGLAYNEKIEFQGPIYESHKVERNKIVLSFKHVGKGLTTNGKDLKDFFIAGPDKKFYPANAVIKDNNVVVYNDNVKIPVAVRMGWNTTPIINLYNKEGLLASPFRTDVE</sequence>
<dbReference type="Gene3D" id="3.40.50.1110">
    <property type="entry name" value="SGNH hydrolase"/>
    <property type="match status" value="1"/>
</dbReference>
<feature type="region of interest" description="Disordered" evidence="2">
    <location>
        <begin position="257"/>
        <end position="286"/>
    </location>
</feature>
<evidence type="ECO:0000259" key="4">
    <source>
        <dbReference type="Pfam" id="PF03629"/>
    </source>
</evidence>
<dbReference type="PANTHER" id="PTHR22901:SF0">
    <property type="entry name" value="SIALATE O-ACETYLESTERASE"/>
    <property type="match status" value="1"/>
</dbReference>
<accession>A0ABW9JNL6</accession>
<evidence type="ECO:0000256" key="1">
    <source>
        <dbReference type="ARBA" id="ARBA00022801"/>
    </source>
</evidence>
<feature type="domain" description="Sialate O-acetylesterase" evidence="4">
    <location>
        <begin position="287"/>
        <end position="400"/>
    </location>
</feature>
<feature type="chain" id="PRO_5046481806" evidence="3">
    <location>
        <begin position="21"/>
        <end position="510"/>
    </location>
</feature>
<dbReference type="InterPro" id="IPR005181">
    <property type="entry name" value="SASA"/>
</dbReference>
<feature type="compositionally biased region" description="Basic and acidic residues" evidence="2">
    <location>
        <begin position="257"/>
        <end position="271"/>
    </location>
</feature>
<keyword evidence="3" id="KW-0732">Signal</keyword>
<dbReference type="PANTHER" id="PTHR22901">
    <property type="entry name" value="SIALATE O-ACETYLESTERASE"/>
    <property type="match status" value="1"/>
</dbReference>
<dbReference type="EMBL" id="SRMP02000050">
    <property type="protein sequence ID" value="MFN0293496.1"/>
    <property type="molecule type" value="Genomic_DNA"/>
</dbReference>
<comment type="caution">
    <text evidence="5">The sequence shown here is derived from an EMBL/GenBank/DDBJ whole genome shotgun (WGS) entry which is preliminary data.</text>
</comment>
<organism evidence="5 6">
    <name type="scientific">Pedobacter helvus</name>
    <dbReference type="NCBI Taxonomy" id="2563444"/>
    <lineage>
        <taxon>Bacteria</taxon>
        <taxon>Pseudomonadati</taxon>
        <taxon>Bacteroidota</taxon>
        <taxon>Sphingobacteriia</taxon>
        <taxon>Sphingobacteriales</taxon>
        <taxon>Sphingobacteriaceae</taxon>
        <taxon>Pedobacter</taxon>
    </lineage>
</organism>
<dbReference type="Proteomes" id="UP001517367">
    <property type="component" value="Unassembled WGS sequence"/>
</dbReference>
<name>A0ABW9JNL6_9SPHI</name>
<evidence type="ECO:0000256" key="2">
    <source>
        <dbReference type="SAM" id="MobiDB-lite"/>
    </source>
</evidence>
<reference evidence="5 6" key="1">
    <citation type="submission" date="2024-12" db="EMBL/GenBank/DDBJ databases">
        <authorList>
            <person name="Hu S."/>
        </authorList>
    </citation>
    <scope>NUCLEOTIDE SEQUENCE [LARGE SCALE GENOMIC DNA]</scope>
    <source>
        <strain evidence="5 6">P-25</strain>
    </source>
</reference>
<dbReference type="Pfam" id="PF03629">
    <property type="entry name" value="SASA"/>
    <property type="match status" value="2"/>
</dbReference>
<evidence type="ECO:0000313" key="5">
    <source>
        <dbReference type="EMBL" id="MFN0293496.1"/>
    </source>
</evidence>
<dbReference type="RefSeq" id="WP_138729169.1">
    <property type="nucleotide sequence ID" value="NZ_SRMP02000050.1"/>
</dbReference>
<evidence type="ECO:0000256" key="3">
    <source>
        <dbReference type="SAM" id="SignalP"/>
    </source>
</evidence>
<dbReference type="SUPFAM" id="SSF52266">
    <property type="entry name" value="SGNH hydrolase"/>
    <property type="match status" value="1"/>
</dbReference>
<protein>
    <submittedName>
        <fullName evidence="5">Sialate O-acetylesterase</fullName>
    </submittedName>
</protein>
<dbReference type="InterPro" id="IPR036514">
    <property type="entry name" value="SGNH_hydro_sf"/>
</dbReference>
<gene>
    <name evidence="5" type="ORF">E5L68_019100</name>
</gene>
<feature type="signal peptide" evidence="3">
    <location>
        <begin position="1"/>
        <end position="20"/>
    </location>
</feature>
<dbReference type="InterPro" id="IPR039329">
    <property type="entry name" value="SIAE"/>
</dbReference>
<keyword evidence="1" id="KW-0378">Hydrolase</keyword>